<protein>
    <submittedName>
        <fullName evidence="8">Chromate transporter</fullName>
    </submittedName>
</protein>
<dbReference type="KEGG" id="uth:DKZ56_03865"/>
<evidence type="ECO:0000256" key="3">
    <source>
        <dbReference type="ARBA" id="ARBA00022475"/>
    </source>
</evidence>
<dbReference type="AlphaFoldDB" id="A0A4P6UR83"/>
<dbReference type="Pfam" id="PF02417">
    <property type="entry name" value="Chromate_transp"/>
    <property type="match status" value="1"/>
</dbReference>
<dbReference type="RefSeq" id="WP_208651413.1">
    <property type="nucleotide sequence ID" value="NZ_CP036528.1"/>
</dbReference>
<keyword evidence="5 7" id="KW-1133">Transmembrane helix</keyword>
<reference evidence="8 9" key="1">
    <citation type="submission" date="2019-02" db="EMBL/GenBank/DDBJ databases">
        <title>Ureibacillus thermophilus.</title>
        <authorList>
            <person name="Sunny J.S."/>
            <person name="Natarajan A."/>
            <person name="Saleena L.M."/>
        </authorList>
    </citation>
    <scope>NUCLEOTIDE SEQUENCE [LARGE SCALE GENOMIC DNA]</scope>
    <source>
        <strain evidence="8 9">LM102</strain>
    </source>
</reference>
<gene>
    <name evidence="8" type="ORF">DKZ56_03865</name>
</gene>
<name>A0A4P6UR83_9BACL</name>
<keyword evidence="4 7" id="KW-0812">Transmembrane</keyword>
<accession>A0A4P6UR83</accession>
<dbReference type="EMBL" id="CP036528">
    <property type="protein sequence ID" value="QBK25067.1"/>
    <property type="molecule type" value="Genomic_DNA"/>
</dbReference>
<proteinExistence type="inferred from homology"/>
<dbReference type="Proteomes" id="UP000291151">
    <property type="component" value="Chromosome"/>
</dbReference>
<evidence type="ECO:0000256" key="5">
    <source>
        <dbReference type="ARBA" id="ARBA00022989"/>
    </source>
</evidence>
<feature type="transmembrane region" description="Helical" evidence="7">
    <location>
        <begin position="114"/>
        <end position="131"/>
    </location>
</feature>
<evidence type="ECO:0000313" key="8">
    <source>
        <dbReference type="EMBL" id="QBK25067.1"/>
    </source>
</evidence>
<keyword evidence="3" id="KW-1003">Cell membrane</keyword>
<evidence type="ECO:0000313" key="9">
    <source>
        <dbReference type="Proteomes" id="UP000291151"/>
    </source>
</evidence>
<organism evidence="8 9">
    <name type="scientific">Ureibacillus thermophilus</name>
    <dbReference type="NCBI Taxonomy" id="367743"/>
    <lineage>
        <taxon>Bacteria</taxon>
        <taxon>Bacillati</taxon>
        <taxon>Bacillota</taxon>
        <taxon>Bacilli</taxon>
        <taxon>Bacillales</taxon>
        <taxon>Caryophanaceae</taxon>
        <taxon>Ureibacillus</taxon>
    </lineage>
</organism>
<evidence type="ECO:0000256" key="4">
    <source>
        <dbReference type="ARBA" id="ARBA00022692"/>
    </source>
</evidence>
<comment type="subcellular location">
    <subcellularLocation>
        <location evidence="1">Cell membrane</location>
        <topology evidence="1">Multi-pass membrane protein</topology>
    </subcellularLocation>
</comment>
<feature type="transmembrane region" description="Helical" evidence="7">
    <location>
        <begin position="71"/>
        <end position="94"/>
    </location>
</feature>
<dbReference type="GO" id="GO:0005886">
    <property type="term" value="C:plasma membrane"/>
    <property type="evidence" value="ECO:0007669"/>
    <property type="project" value="UniProtKB-SubCell"/>
</dbReference>
<dbReference type="InterPro" id="IPR003370">
    <property type="entry name" value="Chromate_transpt"/>
</dbReference>
<evidence type="ECO:0000256" key="7">
    <source>
        <dbReference type="SAM" id="Phobius"/>
    </source>
</evidence>
<evidence type="ECO:0000256" key="2">
    <source>
        <dbReference type="ARBA" id="ARBA00005262"/>
    </source>
</evidence>
<comment type="similarity">
    <text evidence="2">Belongs to the chromate ion transporter (CHR) (TC 2.A.51) family.</text>
</comment>
<dbReference type="PANTHER" id="PTHR43663:SF1">
    <property type="entry name" value="CHROMATE TRANSPORTER"/>
    <property type="match status" value="1"/>
</dbReference>
<dbReference type="GO" id="GO:0015109">
    <property type="term" value="F:chromate transmembrane transporter activity"/>
    <property type="evidence" value="ECO:0007669"/>
    <property type="project" value="InterPro"/>
</dbReference>
<evidence type="ECO:0000256" key="1">
    <source>
        <dbReference type="ARBA" id="ARBA00004651"/>
    </source>
</evidence>
<dbReference type="InterPro" id="IPR052518">
    <property type="entry name" value="CHR_Transporter"/>
</dbReference>
<dbReference type="PANTHER" id="PTHR43663">
    <property type="entry name" value="CHROMATE TRANSPORT PROTEIN-RELATED"/>
    <property type="match status" value="1"/>
</dbReference>
<keyword evidence="6 7" id="KW-0472">Membrane</keyword>
<evidence type="ECO:0000256" key="6">
    <source>
        <dbReference type="ARBA" id="ARBA00023136"/>
    </source>
</evidence>
<keyword evidence="9" id="KW-1185">Reference proteome</keyword>
<feature type="transmembrane region" description="Helical" evidence="7">
    <location>
        <begin position="138"/>
        <end position="156"/>
    </location>
</feature>
<sequence>MARQKEIFIAFFRSGILGFGGGPSSIPLVKKEVVDIYKMMTDEEFADVLAIGNTLPGPIITKMAGYIGYRVGGWIGLINALFATILPTVILMILFLTTLNQFKGFDFVKGMTNGVVPVVAVMLGVLTWDFLKKSKNALGWKIGSILLFASIIGILILQLHPGIIIGSLLAVALLLPVKKEGNE</sequence>